<protein>
    <submittedName>
        <fullName evidence="2">Uncharacterized protein</fullName>
    </submittedName>
</protein>
<feature type="compositionally biased region" description="Polar residues" evidence="1">
    <location>
        <begin position="11"/>
        <end position="22"/>
    </location>
</feature>
<keyword evidence="3" id="KW-1185">Reference proteome</keyword>
<reference evidence="2 3" key="1">
    <citation type="submission" date="2021-01" db="EMBL/GenBank/DDBJ databases">
        <title>FDA dAtabase for Regulatory Grade micrObial Sequences (FDA-ARGOS): Supporting development and validation of Infectious Disease Dx tests.</title>
        <authorList>
            <person name="Nelson B."/>
            <person name="Plummer A."/>
            <person name="Tallon L."/>
            <person name="Sadzewicz L."/>
            <person name="Zhao X."/>
            <person name="Boylan J."/>
            <person name="Ott S."/>
            <person name="Bowen H."/>
            <person name="Vavikolanu K."/>
            <person name="Mehta A."/>
            <person name="Aluvathingal J."/>
            <person name="Nadendla S."/>
            <person name="Myers T."/>
            <person name="Yan Y."/>
            <person name="Sichtig H."/>
        </authorList>
    </citation>
    <scope>NUCLEOTIDE SEQUENCE [LARGE SCALE GENOMIC DNA]</scope>
    <source>
        <strain evidence="2 3">FDAARGOS_1161</strain>
    </source>
</reference>
<organism evidence="2 3">
    <name type="scientific">Peribacillus psychrosaccharolyticus</name>
    <name type="common">Bacillus psychrosaccharolyticus</name>
    <dbReference type="NCBI Taxonomy" id="1407"/>
    <lineage>
        <taxon>Bacteria</taxon>
        <taxon>Bacillati</taxon>
        <taxon>Bacillota</taxon>
        <taxon>Bacilli</taxon>
        <taxon>Bacillales</taxon>
        <taxon>Bacillaceae</taxon>
        <taxon>Peribacillus</taxon>
    </lineage>
</organism>
<dbReference type="AlphaFoldDB" id="A0A974NJC0"/>
<dbReference type="KEGG" id="ppsr:I6J18_15165"/>
<accession>A0A974NJC0</accession>
<name>A0A974NJC0_PERPY</name>
<proteinExistence type="predicted"/>
<sequence length="51" mass="5971">MINHWYDEQDSTMMNNDQDSICVPNQTNTYELSTKEKVPEFNLFGTALNEL</sequence>
<evidence type="ECO:0000313" key="3">
    <source>
        <dbReference type="Proteomes" id="UP000595254"/>
    </source>
</evidence>
<dbReference type="Proteomes" id="UP000595254">
    <property type="component" value="Chromosome"/>
</dbReference>
<evidence type="ECO:0000313" key="2">
    <source>
        <dbReference type="EMBL" id="QQS98985.1"/>
    </source>
</evidence>
<gene>
    <name evidence="2" type="ORF">I6J18_15165</name>
</gene>
<evidence type="ECO:0000256" key="1">
    <source>
        <dbReference type="SAM" id="MobiDB-lite"/>
    </source>
</evidence>
<dbReference type="EMBL" id="CP068053">
    <property type="protein sequence ID" value="QQS98985.1"/>
    <property type="molecule type" value="Genomic_DNA"/>
</dbReference>
<feature type="region of interest" description="Disordered" evidence="1">
    <location>
        <begin position="1"/>
        <end position="22"/>
    </location>
</feature>
<dbReference type="RefSeq" id="WP_161629163.1">
    <property type="nucleotide sequence ID" value="NZ_CP068053.1"/>
</dbReference>